<feature type="transmembrane region" description="Helical" evidence="7">
    <location>
        <begin position="418"/>
        <end position="437"/>
    </location>
</feature>
<dbReference type="InParanoid" id="G3P426"/>
<proteinExistence type="inferred from homology"/>
<evidence type="ECO:0000256" key="3">
    <source>
        <dbReference type="ARBA" id="ARBA00022448"/>
    </source>
</evidence>
<keyword evidence="5 7" id="KW-1133">Transmembrane helix</keyword>
<feature type="transmembrane region" description="Helical" evidence="7">
    <location>
        <begin position="65"/>
        <end position="83"/>
    </location>
</feature>
<dbReference type="STRING" id="69293.ENSGACP00000012349"/>
<dbReference type="Bgee" id="ENSGACG00000009345">
    <property type="expression patterns" value="Expressed in heart and 5 other cell types or tissues"/>
</dbReference>
<evidence type="ECO:0000313" key="9">
    <source>
        <dbReference type="Proteomes" id="UP000007635"/>
    </source>
</evidence>
<feature type="transmembrane region" description="Helical" evidence="7">
    <location>
        <begin position="174"/>
        <end position="193"/>
    </location>
</feature>
<feature type="transmembrane region" description="Helical" evidence="7">
    <location>
        <begin position="150"/>
        <end position="168"/>
    </location>
</feature>
<dbReference type="PANTHER" id="PTHR11119">
    <property type="entry name" value="XANTHINE-URACIL / VITAMIN C PERMEASE FAMILY MEMBER"/>
    <property type="match status" value="1"/>
</dbReference>
<dbReference type="InterPro" id="IPR006043">
    <property type="entry name" value="NCS2"/>
</dbReference>
<evidence type="ECO:0000256" key="2">
    <source>
        <dbReference type="ARBA" id="ARBA00008821"/>
    </source>
</evidence>
<dbReference type="AlphaFoldDB" id="G3P426"/>
<evidence type="ECO:0000256" key="4">
    <source>
        <dbReference type="ARBA" id="ARBA00022692"/>
    </source>
</evidence>
<dbReference type="eggNOG" id="KOG1292">
    <property type="taxonomic scope" value="Eukaryota"/>
</dbReference>
<evidence type="ECO:0000256" key="1">
    <source>
        <dbReference type="ARBA" id="ARBA00004141"/>
    </source>
</evidence>
<dbReference type="GO" id="GO:0005886">
    <property type="term" value="C:plasma membrane"/>
    <property type="evidence" value="ECO:0007669"/>
    <property type="project" value="UniProtKB-ARBA"/>
</dbReference>
<dbReference type="PROSITE" id="PS01116">
    <property type="entry name" value="XANTH_URACIL_PERMASE"/>
    <property type="match status" value="1"/>
</dbReference>
<organism evidence="8 9">
    <name type="scientific">Gasterosteus aculeatus aculeatus</name>
    <name type="common">three-spined stickleback</name>
    <dbReference type="NCBI Taxonomy" id="481459"/>
    <lineage>
        <taxon>Eukaryota</taxon>
        <taxon>Metazoa</taxon>
        <taxon>Chordata</taxon>
        <taxon>Craniata</taxon>
        <taxon>Vertebrata</taxon>
        <taxon>Euteleostomi</taxon>
        <taxon>Actinopterygii</taxon>
        <taxon>Neopterygii</taxon>
        <taxon>Teleostei</taxon>
        <taxon>Neoteleostei</taxon>
        <taxon>Acanthomorphata</taxon>
        <taxon>Eupercaria</taxon>
        <taxon>Perciformes</taxon>
        <taxon>Cottioidei</taxon>
        <taxon>Gasterosteales</taxon>
        <taxon>Gasterosteidae</taxon>
        <taxon>Gasterosteus</taxon>
    </lineage>
</organism>
<keyword evidence="4 7" id="KW-0812">Transmembrane</keyword>
<dbReference type="GeneTree" id="ENSGT00950000182953"/>
<accession>G3P426</accession>
<name>G3P426_GASAC</name>
<sequence length="516" mass="55730">PEIHYLFKQMQQMFFLLNPSKCLQIESVWLPPQHYILAFGGIIAVPLILAEPLCIKDNNVAKSQLISTIFFVSGLCTILQTALGTRLPILQGGTFSFITPTLAILALPKWQCPAPKDSVTAPTPLQNSTGLPENDNSDEVWMSRMREIQGAILVSSLLQIVLGFSGLVGLVLKYIGPLAIAPTINLIGLSLFIEAGKKSGGHWGIAALTVCLILLFSQYLSKVNVPMIAYKDKKWKVFQYPLFKLFSALFGMCGAWLVCFLLTIFDVFPAKSDEYGFSARTDISLDAVTNSPWFHVPYPGQWGMPTVSVSSVLGMTAGVLASTMESIGDYYACARLCGAPPPPTHAINRGIAVEGIGCILAALWGTGNGTTSYSQNIAALGITKVGSRLVLQTAGILMIILGIFGKFGAVFITIPDPVIGGMFLVMFGMIAAVGISNLQYVDLNSSRNLLILGFSTFSGLVLPTWFHSNPGIIDTGMKELDQVIVVLFTTHMFIGGFFGFVLDNTIPGMSKQSCWS</sequence>
<feature type="transmembrane region" description="Helical" evidence="7">
    <location>
        <begin position="240"/>
        <end position="265"/>
    </location>
</feature>
<dbReference type="OMA" id="RAGWCAS"/>
<comment type="similarity">
    <text evidence="2">Belongs to the nucleobase:cation symporter-2 (NCS2) (TC 2.A.40) family.</text>
</comment>
<evidence type="ECO:0000313" key="8">
    <source>
        <dbReference type="Ensembl" id="ENSGACP00000012349.2"/>
    </source>
</evidence>
<reference evidence="8 9" key="1">
    <citation type="journal article" date="2021" name="G3 (Bethesda)">
        <title>Improved contiguity of the threespine stickleback genome using long-read sequencing.</title>
        <authorList>
            <person name="Nath S."/>
            <person name="Shaw D.E."/>
            <person name="White M.A."/>
        </authorList>
    </citation>
    <scope>NUCLEOTIDE SEQUENCE [LARGE SCALE GENOMIC DNA]</scope>
    <source>
        <strain evidence="8 9">Lake Benthic</strain>
    </source>
</reference>
<feature type="transmembrane region" description="Helical" evidence="7">
    <location>
        <begin position="389"/>
        <end position="412"/>
    </location>
</feature>
<evidence type="ECO:0000256" key="5">
    <source>
        <dbReference type="ARBA" id="ARBA00022989"/>
    </source>
</evidence>
<dbReference type="GO" id="GO:0022857">
    <property type="term" value="F:transmembrane transporter activity"/>
    <property type="evidence" value="ECO:0007669"/>
    <property type="project" value="InterPro"/>
</dbReference>
<evidence type="ECO:0000256" key="6">
    <source>
        <dbReference type="ARBA" id="ARBA00023136"/>
    </source>
</evidence>
<keyword evidence="3" id="KW-0813">Transport</keyword>
<keyword evidence="9" id="KW-1185">Reference proteome</keyword>
<protein>
    <submittedName>
        <fullName evidence="8">Si:dkey-106n21.1</fullName>
    </submittedName>
</protein>
<dbReference type="Ensembl" id="ENSGACT00000012373.2">
    <property type="protein sequence ID" value="ENSGACP00000012349.2"/>
    <property type="gene ID" value="ENSGACG00000009345.2"/>
</dbReference>
<feature type="transmembrane region" description="Helical" evidence="7">
    <location>
        <begin position="483"/>
        <end position="502"/>
    </location>
</feature>
<feature type="transmembrane region" description="Helical" evidence="7">
    <location>
        <begin position="449"/>
        <end position="468"/>
    </location>
</feature>
<reference evidence="8" key="3">
    <citation type="submission" date="2025-09" db="UniProtKB">
        <authorList>
            <consortium name="Ensembl"/>
        </authorList>
    </citation>
    <scope>IDENTIFICATION</scope>
</reference>
<comment type="subcellular location">
    <subcellularLocation>
        <location evidence="1">Membrane</location>
        <topology evidence="1">Multi-pass membrane protein</topology>
    </subcellularLocation>
</comment>
<dbReference type="Proteomes" id="UP000007635">
    <property type="component" value="Chromosome XIX"/>
</dbReference>
<feature type="transmembrane region" description="Helical" evidence="7">
    <location>
        <begin position="35"/>
        <end position="53"/>
    </location>
</feature>
<reference evidence="8" key="2">
    <citation type="submission" date="2025-08" db="UniProtKB">
        <authorList>
            <consortium name="Ensembl"/>
        </authorList>
    </citation>
    <scope>IDENTIFICATION</scope>
</reference>
<dbReference type="Pfam" id="PF00860">
    <property type="entry name" value="Xan_ur_permease"/>
    <property type="match status" value="1"/>
</dbReference>
<dbReference type="InterPro" id="IPR006042">
    <property type="entry name" value="Xan_ur_permease"/>
</dbReference>
<feature type="transmembrane region" description="Helical" evidence="7">
    <location>
        <begin position="200"/>
        <end position="220"/>
    </location>
</feature>
<evidence type="ECO:0000256" key="7">
    <source>
        <dbReference type="SAM" id="Phobius"/>
    </source>
</evidence>
<keyword evidence="6 7" id="KW-0472">Membrane</keyword>